<proteinExistence type="predicted"/>
<feature type="region of interest" description="Disordered" evidence="1">
    <location>
        <begin position="300"/>
        <end position="319"/>
    </location>
</feature>
<evidence type="ECO:0000313" key="5">
    <source>
        <dbReference type="Proteomes" id="UP000305874"/>
    </source>
</evidence>
<evidence type="ECO:0000256" key="1">
    <source>
        <dbReference type="SAM" id="MobiDB-lite"/>
    </source>
</evidence>
<reference evidence="4 5" key="1">
    <citation type="submission" date="2017-12" db="EMBL/GenBank/DDBJ databases">
        <authorList>
            <person name="Paulsen S."/>
            <person name="Gram L.K."/>
        </authorList>
    </citation>
    <scope>NUCLEOTIDE SEQUENCE [LARGE SCALE GENOMIC DNA]</scope>
    <source>
        <strain evidence="4 5">S2897</strain>
    </source>
</reference>
<name>A0A5S3Z7V0_9GAMM</name>
<dbReference type="Proteomes" id="UP000305874">
    <property type="component" value="Unassembled WGS sequence"/>
</dbReference>
<feature type="chain" id="PRO_5024351581" description="EF-hand domain-containing protein" evidence="3">
    <location>
        <begin position="19"/>
        <end position="487"/>
    </location>
</feature>
<comment type="caution">
    <text evidence="4">The sequence shown here is derived from an EMBL/GenBank/DDBJ whole genome shotgun (WGS) entry which is preliminary data.</text>
</comment>
<evidence type="ECO:0000256" key="2">
    <source>
        <dbReference type="SAM" id="Phobius"/>
    </source>
</evidence>
<accession>A0A5S3Z7V0</accession>
<feature type="signal peptide" evidence="3">
    <location>
        <begin position="1"/>
        <end position="18"/>
    </location>
</feature>
<feature type="compositionally biased region" description="Basic and acidic residues" evidence="1">
    <location>
        <begin position="308"/>
        <end position="319"/>
    </location>
</feature>
<feature type="transmembrane region" description="Helical" evidence="2">
    <location>
        <begin position="462"/>
        <end position="483"/>
    </location>
</feature>
<gene>
    <name evidence="4" type="ORF">CWC05_02605</name>
</gene>
<keyword evidence="2" id="KW-0472">Membrane</keyword>
<keyword evidence="2" id="KW-0812">Transmembrane</keyword>
<keyword evidence="2" id="KW-1133">Transmembrane helix</keyword>
<sequence>MRYVFYFVALLSAFFSYAAYDPELGYDPEDLKTPDYTETTYQCNFLNNDLGRVLSLGACAEQVTLKIHTFFENDCGSYVERVSGGRVYYMAKRTRPDGACYGNSLDDYMSLTDEIPAGPTCPPAAAPLYKNAVITGQDDDGNDIVMCAKPFENPNSCPTVSDDSLSTINFTSPDVNSVCFDNPNGEGECAYEVTNGMYNLPPELSTAEPVQCGSNEPVTDDTPPLDPEENCYETTNGAYCNEDPDEKCSVVTDPLTGDSYTQCEENCGYINGDFFCLDDGTGTPDEPPVPSQCQDPAYRAANPNKCKSNQDTDKDGDGKVDNIDVVEALNQLSSQGDDRANTLNNLLGEAIEGNSLSKEGNKLLKKISDKLDKDDEQSAPPSATAQTKTGGLYDFFTDSDIEQVKQQVDAAKSEITDYLSLIKNEASQYITITPPSSGGYETRTVNLYNQEHDYSLSRFRELFQSFAPILLLIATITALYIILDGKS</sequence>
<dbReference type="PROSITE" id="PS00018">
    <property type="entry name" value="EF_HAND_1"/>
    <property type="match status" value="1"/>
</dbReference>
<dbReference type="EMBL" id="PNCG01000002">
    <property type="protein sequence ID" value="TMP88344.1"/>
    <property type="molecule type" value="Genomic_DNA"/>
</dbReference>
<dbReference type="RefSeq" id="WP_138547275.1">
    <property type="nucleotide sequence ID" value="NZ_PNCG01000002.1"/>
</dbReference>
<evidence type="ECO:0000313" key="4">
    <source>
        <dbReference type="EMBL" id="TMP88344.1"/>
    </source>
</evidence>
<reference evidence="5" key="2">
    <citation type="submission" date="2019-06" db="EMBL/GenBank/DDBJ databases">
        <title>Co-occurence of chitin degradation, pigmentation and bioactivity in marine Pseudoalteromonas.</title>
        <authorList>
            <person name="Sonnenschein E.C."/>
            <person name="Bech P.K."/>
        </authorList>
    </citation>
    <scope>NUCLEOTIDE SEQUENCE [LARGE SCALE GENOMIC DNA]</scope>
    <source>
        <strain evidence="5">S2897</strain>
    </source>
</reference>
<protein>
    <recommendedName>
        <fullName evidence="6">EF-hand domain-containing protein</fullName>
    </recommendedName>
</protein>
<dbReference type="InterPro" id="IPR018247">
    <property type="entry name" value="EF_Hand_1_Ca_BS"/>
</dbReference>
<evidence type="ECO:0000256" key="3">
    <source>
        <dbReference type="SAM" id="SignalP"/>
    </source>
</evidence>
<evidence type="ECO:0008006" key="6">
    <source>
        <dbReference type="Google" id="ProtNLM"/>
    </source>
</evidence>
<organism evidence="4 5">
    <name type="scientific">Pseudoalteromonas ruthenica</name>
    <dbReference type="NCBI Taxonomy" id="151081"/>
    <lineage>
        <taxon>Bacteria</taxon>
        <taxon>Pseudomonadati</taxon>
        <taxon>Pseudomonadota</taxon>
        <taxon>Gammaproteobacteria</taxon>
        <taxon>Alteromonadales</taxon>
        <taxon>Pseudoalteromonadaceae</taxon>
        <taxon>Pseudoalteromonas</taxon>
    </lineage>
</organism>
<keyword evidence="3" id="KW-0732">Signal</keyword>
<dbReference type="AlphaFoldDB" id="A0A5S3Z7V0"/>